<keyword evidence="1" id="KW-0472">Membrane</keyword>
<name>A0ABU1APF9_9BACT</name>
<reference evidence="2 3" key="1">
    <citation type="submission" date="2023-04" db="EMBL/GenBank/DDBJ databases">
        <title>A novel bacteria isolated from coastal sediment.</title>
        <authorList>
            <person name="Liu X.-J."/>
            <person name="Du Z.-J."/>
        </authorList>
    </citation>
    <scope>NUCLEOTIDE SEQUENCE [LARGE SCALE GENOMIC DNA]</scope>
    <source>
        <strain evidence="2 3">SDUM461003</strain>
    </source>
</reference>
<feature type="transmembrane region" description="Helical" evidence="1">
    <location>
        <begin position="54"/>
        <end position="75"/>
    </location>
</feature>
<gene>
    <name evidence="2" type="ORF">QEH52_00845</name>
</gene>
<evidence type="ECO:0000313" key="2">
    <source>
        <dbReference type="EMBL" id="MDQ8206041.1"/>
    </source>
</evidence>
<keyword evidence="1" id="KW-0812">Transmembrane</keyword>
<keyword evidence="1" id="KW-1133">Transmembrane helix</keyword>
<dbReference type="Proteomes" id="UP001225316">
    <property type="component" value="Unassembled WGS sequence"/>
</dbReference>
<accession>A0ABU1APF9</accession>
<dbReference type="RefSeq" id="WP_308948026.1">
    <property type="nucleotide sequence ID" value="NZ_JARXHW010000001.1"/>
</dbReference>
<proteinExistence type="predicted"/>
<protein>
    <recommendedName>
        <fullName evidence="4">PA14 domain-containing protein</fullName>
    </recommendedName>
</protein>
<organism evidence="2 3">
    <name type="scientific">Thalassobacterium maritimum</name>
    <dbReference type="NCBI Taxonomy" id="3041265"/>
    <lineage>
        <taxon>Bacteria</taxon>
        <taxon>Pseudomonadati</taxon>
        <taxon>Verrucomicrobiota</taxon>
        <taxon>Opitutia</taxon>
        <taxon>Puniceicoccales</taxon>
        <taxon>Coraliomargaritaceae</taxon>
        <taxon>Thalassobacterium</taxon>
    </lineage>
</organism>
<evidence type="ECO:0000313" key="3">
    <source>
        <dbReference type="Proteomes" id="UP001225316"/>
    </source>
</evidence>
<sequence length="413" mass="45514">MTAKAGKYLNMANLTVEQIGYLPRMKAVLAWQHSMSAPVPQPPTRMQRLVRRPLLLILIASLVLHLLFGLVLGSWKIFSILTEDTVEIEVVPPPAAIQPQQRAYTMKTMRTQRSTALSTQIPISVDQASDLNLPKIDVPKPSSNPTAIKARGSASGIGGIGGGTGASGGFATLFGNTSPLAGALEGHFIDFKQDRYREKAPQQGWMDAGKDFLRSYKLREFRKFFNAPQKLYATHFYIPLINADEAPRAFGVETLVEPSQWVAVYQGQFRSTQGGSFRFVGTADDILIVGVKGRTVLSAGFTESNPGKWKADTEPSFLGPSVSQYLPKLTVGDWFKLAPNEPTELSVLIGEIPGGEFGCYLFIEEKGVDYETTQEGRPILPVFKLKDFSRSDIEQINRDGYPKRLDGQSFGFF</sequence>
<dbReference type="EMBL" id="JARXHW010000001">
    <property type="protein sequence ID" value="MDQ8206041.1"/>
    <property type="molecule type" value="Genomic_DNA"/>
</dbReference>
<comment type="caution">
    <text evidence="2">The sequence shown here is derived from an EMBL/GenBank/DDBJ whole genome shotgun (WGS) entry which is preliminary data.</text>
</comment>
<keyword evidence="3" id="KW-1185">Reference proteome</keyword>
<evidence type="ECO:0000256" key="1">
    <source>
        <dbReference type="SAM" id="Phobius"/>
    </source>
</evidence>
<evidence type="ECO:0008006" key="4">
    <source>
        <dbReference type="Google" id="ProtNLM"/>
    </source>
</evidence>